<dbReference type="Proteomes" id="UP001056120">
    <property type="component" value="Linkage Group LG01"/>
</dbReference>
<protein>
    <submittedName>
        <fullName evidence="1">Uncharacterized protein</fullName>
    </submittedName>
</protein>
<proteinExistence type="predicted"/>
<sequence>MVRLKAMMMLEFLSKEASITNRRVMVVVFLEMMASSRSNHKRRGSEQRRGQGGIAKGLDGLKIDDGPNQKGRKKNSKKLKSRKIIQKARWVRLGSRSFTMVVEDMTHRMFMVTAGE</sequence>
<reference evidence="1 2" key="2">
    <citation type="journal article" date="2022" name="Mol. Ecol. Resour.">
        <title>The genomes of chicory, endive, great burdock and yacon provide insights into Asteraceae paleo-polyploidization history and plant inulin production.</title>
        <authorList>
            <person name="Fan W."/>
            <person name="Wang S."/>
            <person name="Wang H."/>
            <person name="Wang A."/>
            <person name="Jiang F."/>
            <person name="Liu H."/>
            <person name="Zhao H."/>
            <person name="Xu D."/>
            <person name="Zhang Y."/>
        </authorList>
    </citation>
    <scope>NUCLEOTIDE SEQUENCE [LARGE SCALE GENOMIC DNA]</scope>
    <source>
        <strain evidence="2">cv. Yunnan</strain>
        <tissue evidence="1">Leaves</tissue>
    </source>
</reference>
<name>A0ACB9K9S7_9ASTR</name>
<keyword evidence="2" id="KW-1185">Reference proteome</keyword>
<gene>
    <name evidence="1" type="ORF">L1987_03180</name>
</gene>
<accession>A0ACB9K9S7</accession>
<evidence type="ECO:0000313" key="1">
    <source>
        <dbReference type="EMBL" id="KAI3829066.1"/>
    </source>
</evidence>
<evidence type="ECO:0000313" key="2">
    <source>
        <dbReference type="Proteomes" id="UP001056120"/>
    </source>
</evidence>
<organism evidence="1 2">
    <name type="scientific">Smallanthus sonchifolius</name>
    <dbReference type="NCBI Taxonomy" id="185202"/>
    <lineage>
        <taxon>Eukaryota</taxon>
        <taxon>Viridiplantae</taxon>
        <taxon>Streptophyta</taxon>
        <taxon>Embryophyta</taxon>
        <taxon>Tracheophyta</taxon>
        <taxon>Spermatophyta</taxon>
        <taxon>Magnoliopsida</taxon>
        <taxon>eudicotyledons</taxon>
        <taxon>Gunneridae</taxon>
        <taxon>Pentapetalae</taxon>
        <taxon>asterids</taxon>
        <taxon>campanulids</taxon>
        <taxon>Asterales</taxon>
        <taxon>Asteraceae</taxon>
        <taxon>Asteroideae</taxon>
        <taxon>Heliantheae alliance</taxon>
        <taxon>Millerieae</taxon>
        <taxon>Smallanthus</taxon>
    </lineage>
</organism>
<reference evidence="2" key="1">
    <citation type="journal article" date="2022" name="Mol. Ecol. Resour.">
        <title>The genomes of chicory, endive, great burdock and yacon provide insights into Asteraceae palaeo-polyploidization history and plant inulin production.</title>
        <authorList>
            <person name="Fan W."/>
            <person name="Wang S."/>
            <person name="Wang H."/>
            <person name="Wang A."/>
            <person name="Jiang F."/>
            <person name="Liu H."/>
            <person name="Zhao H."/>
            <person name="Xu D."/>
            <person name="Zhang Y."/>
        </authorList>
    </citation>
    <scope>NUCLEOTIDE SEQUENCE [LARGE SCALE GENOMIC DNA]</scope>
    <source>
        <strain evidence="2">cv. Yunnan</strain>
    </source>
</reference>
<comment type="caution">
    <text evidence="1">The sequence shown here is derived from an EMBL/GenBank/DDBJ whole genome shotgun (WGS) entry which is preliminary data.</text>
</comment>
<dbReference type="EMBL" id="CM042018">
    <property type="protein sequence ID" value="KAI3829066.1"/>
    <property type="molecule type" value="Genomic_DNA"/>
</dbReference>